<name>A0A0M4JS74_9MOLU</name>
<dbReference type="RefSeq" id="WP_053945942.1">
    <property type="nucleotide sequence ID" value="NZ_CP012622.1"/>
</dbReference>
<evidence type="ECO:0000313" key="2">
    <source>
        <dbReference type="EMBL" id="ALD66171.1"/>
    </source>
</evidence>
<keyword evidence="1" id="KW-0472">Membrane</keyword>
<organism evidence="2 3">
    <name type="scientific">Spiroplasma cantharicola</name>
    <dbReference type="NCBI Taxonomy" id="362837"/>
    <lineage>
        <taxon>Bacteria</taxon>
        <taxon>Bacillati</taxon>
        <taxon>Mycoplasmatota</taxon>
        <taxon>Mollicutes</taxon>
        <taxon>Entomoplasmatales</taxon>
        <taxon>Spiroplasmataceae</taxon>
        <taxon>Spiroplasma</taxon>
    </lineage>
</organism>
<dbReference type="STRING" id="362837.SCANT_v1c02610"/>
<dbReference type="PATRIC" id="fig|362837.3.peg.262"/>
<gene>
    <name evidence="2" type="ORF">SCANT_v1c02610</name>
</gene>
<evidence type="ECO:0000313" key="3">
    <source>
        <dbReference type="Proteomes" id="UP000063919"/>
    </source>
</evidence>
<keyword evidence="3" id="KW-1185">Reference proteome</keyword>
<keyword evidence="1" id="KW-0812">Transmembrane</keyword>
<accession>A0A0M4JS74</accession>
<keyword evidence="1" id="KW-1133">Transmembrane helix</keyword>
<dbReference type="OrthoDB" id="389401at2"/>
<dbReference type="AlphaFoldDB" id="A0A0M4JS74"/>
<dbReference type="KEGG" id="scj:SCANT_v1c02610"/>
<dbReference type="EMBL" id="CP012622">
    <property type="protein sequence ID" value="ALD66171.1"/>
    <property type="molecule type" value="Genomic_DNA"/>
</dbReference>
<proteinExistence type="predicted"/>
<reference evidence="2 3" key="1">
    <citation type="journal article" date="2015" name="Genome Announc.">
        <title>Complete Genome Sequence of Spiroplasma cantharicola CC-1T (DSM 21588), a Bacterium Isolated from Soldier Beetle (Cantharis carolinus).</title>
        <authorList>
            <person name="Lo W.S."/>
            <person name="Liu P.Y."/>
            <person name="Kuo C.H."/>
        </authorList>
    </citation>
    <scope>NUCLEOTIDE SEQUENCE [LARGE SCALE GENOMIC DNA]</scope>
    <source>
        <strain evidence="2 3">CC-1</strain>
    </source>
</reference>
<protein>
    <submittedName>
        <fullName evidence="2">Uncharacterized protein</fullName>
    </submittedName>
</protein>
<evidence type="ECO:0000256" key="1">
    <source>
        <dbReference type="SAM" id="Phobius"/>
    </source>
</evidence>
<feature type="transmembrane region" description="Helical" evidence="1">
    <location>
        <begin position="204"/>
        <end position="226"/>
    </location>
</feature>
<sequence length="229" mass="27251">MNLTRMERNKAIHEKVKKEIAYKKNIQDEKSVIHSTFEKLKMIDLDFFKEKLSIFDAKHEFEKPYLDRDKSSSLFPEDLKYEMKLEISELKKIGLNQANKISTNEVEEQENSLNLRSDKYINLYKSLQENDKNFQININKLKEKQAWIKTNPQDISMTTVQQVRSKDNRSTQQMIIEVSEKNEKGLNRVLKTWKLQERKYRFKWVLPTLITFIVLMFLAIIIPIFVVGG</sequence>
<dbReference type="Proteomes" id="UP000063919">
    <property type="component" value="Chromosome"/>
</dbReference>